<dbReference type="RefSeq" id="WP_091982094.1">
    <property type="nucleotide sequence ID" value="NZ_FOLO01000007.1"/>
</dbReference>
<evidence type="ECO:0008006" key="4">
    <source>
        <dbReference type="Google" id="ProtNLM"/>
    </source>
</evidence>
<organism evidence="2 3">
    <name type="scientific">Pseudoalteromonas denitrificans DSM 6059</name>
    <dbReference type="NCBI Taxonomy" id="1123010"/>
    <lineage>
        <taxon>Bacteria</taxon>
        <taxon>Pseudomonadati</taxon>
        <taxon>Pseudomonadota</taxon>
        <taxon>Gammaproteobacteria</taxon>
        <taxon>Alteromonadales</taxon>
        <taxon>Pseudoalteromonadaceae</taxon>
        <taxon>Pseudoalteromonas</taxon>
    </lineage>
</organism>
<feature type="signal peptide" evidence="1">
    <location>
        <begin position="1"/>
        <end position="24"/>
    </location>
</feature>
<dbReference type="Proteomes" id="UP000198862">
    <property type="component" value="Unassembled WGS sequence"/>
</dbReference>
<evidence type="ECO:0000313" key="3">
    <source>
        <dbReference type="Proteomes" id="UP000198862"/>
    </source>
</evidence>
<name>A0A1I1I1T5_9GAMM</name>
<dbReference type="PROSITE" id="PS51257">
    <property type="entry name" value="PROKAR_LIPOPROTEIN"/>
    <property type="match status" value="1"/>
</dbReference>
<gene>
    <name evidence="2" type="ORF">SAMN02745724_01345</name>
</gene>
<dbReference type="Pfam" id="PF11659">
    <property type="entry name" value="DUF3261"/>
    <property type="match status" value="1"/>
</dbReference>
<dbReference type="InterPro" id="IPR021675">
    <property type="entry name" value="DUF3261"/>
</dbReference>
<reference evidence="2 3" key="1">
    <citation type="submission" date="2016-10" db="EMBL/GenBank/DDBJ databases">
        <authorList>
            <person name="de Groot N.N."/>
        </authorList>
    </citation>
    <scope>NUCLEOTIDE SEQUENCE [LARGE SCALE GENOMIC DNA]</scope>
    <source>
        <strain evidence="2 3">DSM 6059</strain>
    </source>
</reference>
<evidence type="ECO:0000313" key="2">
    <source>
        <dbReference type="EMBL" id="SFC30267.1"/>
    </source>
</evidence>
<proteinExistence type="predicted"/>
<dbReference type="EMBL" id="FOLO01000007">
    <property type="protein sequence ID" value="SFC30267.1"/>
    <property type="molecule type" value="Genomic_DNA"/>
</dbReference>
<dbReference type="OrthoDB" id="6228084at2"/>
<keyword evidence="3" id="KW-1185">Reference proteome</keyword>
<evidence type="ECO:0000256" key="1">
    <source>
        <dbReference type="SAM" id="SignalP"/>
    </source>
</evidence>
<sequence length="188" mass="21516">MKLKYFISVFLFLLSACVSVPTQRQVLLSNNVSFSLSSPPTELIGVVHTHLIEVQFNNETKSLIAQVEYAKNKISIAAMSVSGVPLFDLVWFANKTSEITQYVPLPGVDLNYIVADLQWVNWPLKQLKSSLISDAAFVIQTAVLNSDWQRNLMYQDKLIMQIEKKNKQYFLQHKLRDYQITITDLSED</sequence>
<dbReference type="AlphaFoldDB" id="A0A1I1I1T5"/>
<keyword evidence="1" id="KW-0732">Signal</keyword>
<accession>A0A1I1I1T5</accession>
<feature type="chain" id="PRO_5011755767" description="DUF3261 domain-containing protein" evidence="1">
    <location>
        <begin position="25"/>
        <end position="188"/>
    </location>
</feature>
<protein>
    <recommendedName>
        <fullName evidence="4">DUF3261 domain-containing protein</fullName>
    </recommendedName>
</protein>
<dbReference type="STRING" id="1123010.SAMN02745724_01345"/>